<accession>A0A8S9J770</accession>
<evidence type="ECO:0000256" key="1">
    <source>
        <dbReference type="SAM" id="Phobius"/>
    </source>
</evidence>
<protein>
    <submittedName>
        <fullName evidence="2">Uncharacterized protein</fullName>
    </submittedName>
</protein>
<reference evidence="2" key="1">
    <citation type="submission" date="2019-12" db="EMBL/GenBank/DDBJ databases">
        <title>Genome sequencing and annotation of Brassica cretica.</title>
        <authorList>
            <person name="Studholme D.J."/>
            <person name="Sarris P.F."/>
        </authorList>
    </citation>
    <scope>NUCLEOTIDE SEQUENCE</scope>
    <source>
        <strain evidence="2">PFS-001/15</strain>
        <tissue evidence="2">Leaf</tissue>
    </source>
</reference>
<keyword evidence="1" id="KW-0812">Transmembrane</keyword>
<evidence type="ECO:0000313" key="3">
    <source>
        <dbReference type="Proteomes" id="UP000712281"/>
    </source>
</evidence>
<comment type="caution">
    <text evidence="2">The sequence shown here is derived from an EMBL/GenBank/DDBJ whole genome shotgun (WGS) entry which is preliminary data.</text>
</comment>
<gene>
    <name evidence="2" type="ORF">F2Q68_00001777</name>
</gene>
<dbReference type="Proteomes" id="UP000712281">
    <property type="component" value="Unassembled WGS sequence"/>
</dbReference>
<feature type="transmembrane region" description="Helical" evidence="1">
    <location>
        <begin position="53"/>
        <end position="75"/>
    </location>
</feature>
<dbReference type="EMBL" id="QGKW02001660">
    <property type="protein sequence ID" value="KAF2577749.1"/>
    <property type="molecule type" value="Genomic_DNA"/>
</dbReference>
<keyword evidence="1" id="KW-0472">Membrane</keyword>
<name>A0A8S9J770_BRACR</name>
<organism evidence="2 3">
    <name type="scientific">Brassica cretica</name>
    <name type="common">Mustard</name>
    <dbReference type="NCBI Taxonomy" id="69181"/>
    <lineage>
        <taxon>Eukaryota</taxon>
        <taxon>Viridiplantae</taxon>
        <taxon>Streptophyta</taxon>
        <taxon>Embryophyta</taxon>
        <taxon>Tracheophyta</taxon>
        <taxon>Spermatophyta</taxon>
        <taxon>Magnoliopsida</taxon>
        <taxon>eudicotyledons</taxon>
        <taxon>Gunneridae</taxon>
        <taxon>Pentapetalae</taxon>
        <taxon>rosids</taxon>
        <taxon>malvids</taxon>
        <taxon>Brassicales</taxon>
        <taxon>Brassicaceae</taxon>
        <taxon>Brassiceae</taxon>
        <taxon>Brassica</taxon>
    </lineage>
</organism>
<keyword evidence="1" id="KW-1133">Transmembrane helix</keyword>
<proteinExistence type="predicted"/>
<sequence>MNLSALDVLLCGALSFGLMIVNRLVWLGVVACLPLKFSGVEVPSQRVRIWGGYMFRIWSFLLGSSIGWYVGIYLLPLYGVRYQDEAMGSIFGSSLARM</sequence>
<feature type="transmembrane region" description="Helical" evidence="1">
    <location>
        <begin position="12"/>
        <end position="33"/>
    </location>
</feature>
<evidence type="ECO:0000313" key="2">
    <source>
        <dbReference type="EMBL" id="KAF2577749.1"/>
    </source>
</evidence>
<dbReference type="AlphaFoldDB" id="A0A8S9J770"/>